<keyword evidence="9" id="KW-0689">Ribosomal protein</keyword>
<dbReference type="GO" id="GO:0005523">
    <property type="term" value="F:tropomyosin binding"/>
    <property type="evidence" value="ECO:0007669"/>
    <property type="project" value="TreeGrafter"/>
</dbReference>
<evidence type="ECO:0000256" key="19">
    <source>
        <dbReference type="SAM" id="MobiDB-lite"/>
    </source>
</evidence>
<evidence type="ECO:0000256" key="17">
    <source>
        <dbReference type="ARBA" id="ARBA00041375"/>
    </source>
</evidence>
<dbReference type="FunFam" id="1.20.5.350:FF:000001">
    <property type="entry name" value="Troponin T, fast skeletal muscle"/>
    <property type="match status" value="1"/>
</dbReference>
<evidence type="ECO:0000313" key="21">
    <source>
        <dbReference type="EMBL" id="KAH0507972.1"/>
    </source>
</evidence>
<evidence type="ECO:0000256" key="15">
    <source>
        <dbReference type="ARBA" id="ARBA00023274"/>
    </source>
</evidence>
<evidence type="ECO:0000256" key="8">
    <source>
        <dbReference type="ARBA" id="ARBA00022692"/>
    </source>
</evidence>
<organism evidence="21 22">
    <name type="scientific">Microtus ochrogaster</name>
    <name type="common">Prairie vole</name>
    <dbReference type="NCBI Taxonomy" id="79684"/>
    <lineage>
        <taxon>Eukaryota</taxon>
        <taxon>Metazoa</taxon>
        <taxon>Chordata</taxon>
        <taxon>Craniata</taxon>
        <taxon>Vertebrata</taxon>
        <taxon>Euteleostomi</taxon>
        <taxon>Mammalia</taxon>
        <taxon>Eutheria</taxon>
        <taxon>Euarchontoglires</taxon>
        <taxon>Glires</taxon>
        <taxon>Rodentia</taxon>
        <taxon>Myomorpha</taxon>
        <taxon>Muroidea</taxon>
        <taxon>Cricetidae</taxon>
        <taxon>Arvicolinae</taxon>
        <taxon>Microtus</taxon>
    </lineage>
</organism>
<comment type="subcellular location">
    <subcellularLocation>
        <location evidence="2">Membrane</location>
        <topology evidence="2">Multi-pass membrane protein</topology>
    </subcellularLocation>
    <subcellularLocation>
        <location evidence="3">Mitochondrion</location>
    </subcellularLocation>
</comment>
<dbReference type="InterPro" id="IPR012677">
    <property type="entry name" value="Nucleotide-bd_a/b_plait_sf"/>
</dbReference>
<feature type="compositionally biased region" description="Basic and acidic residues" evidence="19">
    <location>
        <begin position="77"/>
        <end position="112"/>
    </location>
</feature>
<dbReference type="SUPFAM" id="SSF48652">
    <property type="entry name" value="Tetraspanin"/>
    <property type="match status" value="1"/>
</dbReference>
<dbReference type="InterPro" id="IPR001978">
    <property type="entry name" value="Troponin"/>
</dbReference>
<dbReference type="GO" id="GO:0045214">
    <property type="term" value="P:sarcomere organization"/>
    <property type="evidence" value="ECO:0007669"/>
    <property type="project" value="TreeGrafter"/>
</dbReference>
<dbReference type="Pfam" id="PF00992">
    <property type="entry name" value="Troponin"/>
    <property type="match status" value="1"/>
</dbReference>
<name>A0A8J6GBM4_MICOH</name>
<sequence length="507" mass="59036">MLMKQLLCLFPRLTAPKIPEGEKVDFDDIQKKRQNKDLMELQALIDSHFEARKKEEEELIALKERIEKRRAERAEQQRIRAEKERERQNRLAEEKARREEEDAKRRAEDDMKKKKALSSMGANYSSYLAKADQKRGKKQTAREMKKKILAERRKPLNIDHLSDDKLRDKAKELWDTLYQLETDKYEFGEKLKRQKYDLGGPQLRVFRTNFFIQLVRPGTAQPEDTVQFRIPMEMTRVDLRNYLEQIYNVPVAAVRTRVQHGSNRRRDHKNVRIKKPDYKVAYVQLAHGQTFTFPDLFPEKEPSPADPLEEEPQQQRQSSDPRTGAWRRSRGHPINSPPRYPEHRPFLFFTITGNPAFYVGISLAGLLSLGAVLSTIATVREAHGLMAAGFLCFALSFCVLVQVAFWRFHNPTQVEDAVLDTYDLVYDQAMKSPSSSWWQELATIQDTFLCCGKKSPFGFLASTRAIPCQGQEAMREVYAMMLCAFLWFAIHSYCGLDRKGRYTLTSR</sequence>
<protein>
    <recommendedName>
        <fullName evidence="16">Large ribosomal subunit protein uL23m</fullName>
    </recommendedName>
    <alternativeName>
        <fullName evidence="17">39S ribosomal protein L23, mitochondrial</fullName>
    </alternativeName>
    <alternativeName>
        <fullName evidence="18">L23 mitochondrial-related protein</fullName>
    </alternativeName>
    <alternativeName>
        <fullName evidence="6">Troponin T, fast skeletal muscle</fullName>
    </alternativeName>
</protein>
<dbReference type="SUPFAM" id="SSF90250">
    <property type="entry name" value="Troponin coil-coiled subunits"/>
    <property type="match status" value="1"/>
</dbReference>
<evidence type="ECO:0000256" key="20">
    <source>
        <dbReference type="SAM" id="Phobius"/>
    </source>
</evidence>
<dbReference type="Gene3D" id="1.20.5.350">
    <property type="match status" value="1"/>
</dbReference>
<comment type="caution">
    <text evidence="21">The sequence shown here is derived from an EMBL/GenBank/DDBJ whole genome shotgun (WGS) entry which is preliminary data.</text>
</comment>
<dbReference type="PANTHER" id="PTHR11521:SF4">
    <property type="entry name" value="TROPONIN T, FAST SKELETAL MUSCLE"/>
    <property type="match status" value="1"/>
</dbReference>
<dbReference type="Pfam" id="PF00276">
    <property type="entry name" value="Ribosomal_L23"/>
    <property type="match status" value="1"/>
</dbReference>
<dbReference type="FunFam" id="3.30.70.330:FF:000284">
    <property type="entry name" value="39S ribosomal protein L23, mitochondrial"/>
    <property type="match status" value="1"/>
</dbReference>
<dbReference type="InterPro" id="IPR012678">
    <property type="entry name" value="Ribosomal_uL23/eL15/eS24_sf"/>
</dbReference>
<dbReference type="GO" id="GO:0031013">
    <property type="term" value="F:troponin I binding"/>
    <property type="evidence" value="ECO:0007669"/>
    <property type="project" value="TreeGrafter"/>
</dbReference>
<evidence type="ECO:0000256" key="3">
    <source>
        <dbReference type="ARBA" id="ARBA00004173"/>
    </source>
</evidence>
<evidence type="ECO:0000256" key="9">
    <source>
        <dbReference type="ARBA" id="ARBA00022980"/>
    </source>
</evidence>
<evidence type="ECO:0000313" key="22">
    <source>
        <dbReference type="Proteomes" id="UP000710432"/>
    </source>
</evidence>
<evidence type="ECO:0000256" key="13">
    <source>
        <dbReference type="ARBA" id="ARBA00023136"/>
    </source>
</evidence>
<dbReference type="CDD" id="cd03153">
    <property type="entry name" value="PHEMX_like_LEL"/>
    <property type="match status" value="1"/>
</dbReference>
<gene>
    <name evidence="21" type="ORF">LTLLF_164530</name>
</gene>
<dbReference type="GO" id="GO:0005739">
    <property type="term" value="C:mitochondrion"/>
    <property type="evidence" value="ECO:0007669"/>
    <property type="project" value="UniProtKB-SubCell"/>
</dbReference>
<feature type="transmembrane region" description="Helical" evidence="20">
    <location>
        <begin position="477"/>
        <end position="496"/>
    </location>
</feature>
<keyword evidence="15" id="KW-0687">Ribonucleoprotein</keyword>
<evidence type="ECO:0000256" key="11">
    <source>
        <dbReference type="ARBA" id="ARBA00022990"/>
    </source>
</evidence>
<dbReference type="GO" id="GO:0016020">
    <property type="term" value="C:membrane"/>
    <property type="evidence" value="ECO:0007669"/>
    <property type="project" value="UniProtKB-SubCell"/>
</dbReference>
<evidence type="ECO:0000256" key="5">
    <source>
        <dbReference type="ARBA" id="ARBA00008330"/>
    </source>
</evidence>
<dbReference type="GO" id="GO:0044391">
    <property type="term" value="C:ribosomal subunit"/>
    <property type="evidence" value="ECO:0007669"/>
    <property type="project" value="UniProtKB-ARBA"/>
</dbReference>
<dbReference type="AlphaFoldDB" id="A0A8J6GBM4"/>
<dbReference type="PANTHER" id="PTHR11521">
    <property type="entry name" value="TROPONIN T"/>
    <property type="match status" value="1"/>
</dbReference>
<dbReference type="Proteomes" id="UP000710432">
    <property type="component" value="Unassembled WGS sequence"/>
</dbReference>
<evidence type="ECO:0000256" key="18">
    <source>
        <dbReference type="ARBA" id="ARBA00076396"/>
    </source>
</evidence>
<evidence type="ECO:0000256" key="14">
    <source>
        <dbReference type="ARBA" id="ARBA00023179"/>
    </source>
</evidence>
<dbReference type="Pfam" id="PF00335">
    <property type="entry name" value="Tetraspanin"/>
    <property type="match status" value="1"/>
</dbReference>
<evidence type="ECO:0000256" key="7">
    <source>
        <dbReference type="ARBA" id="ARBA00022553"/>
    </source>
</evidence>
<dbReference type="InterPro" id="IPR013025">
    <property type="entry name" value="Ribosomal_uL23-like"/>
</dbReference>
<dbReference type="EMBL" id="JAATJU010023300">
    <property type="protein sequence ID" value="KAH0507972.1"/>
    <property type="molecule type" value="Genomic_DNA"/>
</dbReference>
<evidence type="ECO:0000256" key="1">
    <source>
        <dbReference type="ARBA" id="ARBA00003363"/>
    </source>
</evidence>
<comment type="function">
    <text evidence="1">Troponin T is the tropomyosin-binding subunit of troponin, the thin filament regulatory complex which confers calcium-sensitivity to striated muscle actomyosin ATPase activity.</text>
</comment>
<evidence type="ECO:0000256" key="2">
    <source>
        <dbReference type="ARBA" id="ARBA00004141"/>
    </source>
</evidence>
<accession>A0A8J6GBM4</accession>
<dbReference type="GO" id="GO:0030172">
    <property type="term" value="F:troponin C binding"/>
    <property type="evidence" value="ECO:0007669"/>
    <property type="project" value="TreeGrafter"/>
</dbReference>
<evidence type="ECO:0000256" key="12">
    <source>
        <dbReference type="ARBA" id="ARBA00023128"/>
    </source>
</evidence>
<proteinExistence type="inferred from homology"/>
<keyword evidence="14" id="KW-0514">Muscle protein</keyword>
<dbReference type="SUPFAM" id="SSF54189">
    <property type="entry name" value="Ribosomal proteins S24e, L23 and L15e"/>
    <property type="match status" value="1"/>
</dbReference>
<keyword evidence="13 20" id="KW-0472">Membrane</keyword>
<comment type="similarity">
    <text evidence="4">Belongs to the universal ribosomal protein uL23 family.</text>
</comment>
<keyword evidence="7" id="KW-0597">Phosphoprotein</keyword>
<evidence type="ECO:0000256" key="10">
    <source>
        <dbReference type="ARBA" id="ARBA00022989"/>
    </source>
</evidence>
<dbReference type="Gene3D" id="3.30.70.330">
    <property type="match status" value="1"/>
</dbReference>
<dbReference type="GO" id="GO:0003009">
    <property type="term" value="P:skeletal muscle contraction"/>
    <property type="evidence" value="ECO:0007669"/>
    <property type="project" value="TreeGrafter"/>
</dbReference>
<keyword evidence="12" id="KW-0496">Mitochondrion</keyword>
<feature type="transmembrane region" description="Helical" evidence="20">
    <location>
        <begin position="385"/>
        <end position="406"/>
    </location>
</feature>
<feature type="region of interest" description="Disordered" evidence="19">
    <location>
        <begin position="77"/>
        <end position="118"/>
    </location>
</feature>
<dbReference type="InterPro" id="IPR038077">
    <property type="entry name" value="Troponin_sf"/>
</dbReference>
<evidence type="ECO:0000256" key="4">
    <source>
        <dbReference type="ARBA" id="ARBA00006700"/>
    </source>
</evidence>
<dbReference type="InterPro" id="IPR027707">
    <property type="entry name" value="TNNT"/>
</dbReference>
<dbReference type="InterPro" id="IPR018499">
    <property type="entry name" value="Tetraspanin/Peripherin"/>
</dbReference>
<dbReference type="GO" id="GO:0006937">
    <property type="term" value="P:regulation of muscle contraction"/>
    <property type="evidence" value="ECO:0007669"/>
    <property type="project" value="InterPro"/>
</dbReference>
<keyword evidence="8 20" id="KW-0812">Transmembrane</keyword>
<dbReference type="GO" id="GO:0005861">
    <property type="term" value="C:troponin complex"/>
    <property type="evidence" value="ECO:0007669"/>
    <property type="project" value="InterPro"/>
</dbReference>
<dbReference type="GO" id="GO:0006412">
    <property type="term" value="P:translation"/>
    <property type="evidence" value="ECO:0007669"/>
    <property type="project" value="InterPro"/>
</dbReference>
<dbReference type="Gene3D" id="1.10.1450.10">
    <property type="entry name" value="Tetraspanin"/>
    <property type="match status" value="1"/>
</dbReference>
<dbReference type="GO" id="GO:0003735">
    <property type="term" value="F:structural constituent of ribosome"/>
    <property type="evidence" value="ECO:0007669"/>
    <property type="project" value="InterPro"/>
</dbReference>
<evidence type="ECO:0000256" key="16">
    <source>
        <dbReference type="ARBA" id="ARBA00039977"/>
    </source>
</evidence>
<evidence type="ECO:0000256" key="6">
    <source>
        <dbReference type="ARBA" id="ARBA00014961"/>
    </source>
</evidence>
<reference evidence="21" key="1">
    <citation type="submission" date="2020-03" db="EMBL/GenBank/DDBJ databases">
        <title>Studies in the Genomics of Life Span.</title>
        <authorList>
            <person name="Glass D."/>
        </authorList>
    </citation>
    <scope>NUCLEOTIDE SEQUENCE</scope>
    <source>
        <strain evidence="21">LTLLF</strain>
        <tissue evidence="21">Muscle</tissue>
    </source>
</reference>
<keyword evidence="11" id="KW-0007">Acetylation</keyword>
<comment type="similarity">
    <text evidence="5">Belongs to the troponin T family.</text>
</comment>
<dbReference type="GO" id="GO:0022626">
    <property type="term" value="C:cytosolic ribosome"/>
    <property type="evidence" value="ECO:0007669"/>
    <property type="project" value="UniProtKB-ARBA"/>
</dbReference>
<dbReference type="InterPro" id="IPR042782">
    <property type="entry name" value="PHEMX_LEL"/>
</dbReference>
<feature type="region of interest" description="Disordered" evidence="19">
    <location>
        <begin position="293"/>
        <end position="338"/>
    </location>
</feature>
<keyword evidence="10 20" id="KW-1133">Transmembrane helix</keyword>
<feature type="transmembrane region" description="Helical" evidence="20">
    <location>
        <begin position="346"/>
        <end position="373"/>
    </location>
</feature>
<dbReference type="InterPro" id="IPR008952">
    <property type="entry name" value="Tetraspanin_EC2_sf"/>
</dbReference>